<feature type="binding site" evidence="2">
    <location>
        <begin position="210"/>
        <end position="217"/>
    </location>
    <ligand>
        <name>ATP</name>
        <dbReference type="ChEBI" id="CHEBI:30616"/>
    </ligand>
</feature>
<dbReference type="InterPro" id="IPR036597">
    <property type="entry name" value="Fido-like_dom_sf"/>
</dbReference>
<dbReference type="PROSITE" id="PS51459">
    <property type="entry name" value="FIDO"/>
    <property type="match status" value="1"/>
</dbReference>
<evidence type="ECO:0000259" key="4">
    <source>
        <dbReference type="PROSITE" id="PS51459"/>
    </source>
</evidence>
<keyword evidence="2" id="KW-0547">Nucleotide-binding</keyword>
<keyword evidence="2" id="KW-0067">ATP-binding</keyword>
<gene>
    <name evidence="5" type="ORF">RFEPED_0369</name>
</gene>
<dbReference type="RefSeq" id="WP_011270817.1">
    <property type="nucleotide sequence ID" value="NZ_LANQ01000001.1"/>
</dbReference>
<dbReference type="InterPro" id="IPR040198">
    <property type="entry name" value="Fido_containing"/>
</dbReference>
<dbReference type="PATRIC" id="fig|1359196.3.peg.352"/>
<dbReference type="PANTHER" id="PTHR13504">
    <property type="entry name" value="FIDO DOMAIN-CONTAINING PROTEIN DDB_G0283145"/>
    <property type="match status" value="1"/>
</dbReference>
<evidence type="ECO:0000256" key="2">
    <source>
        <dbReference type="PIRSR" id="PIRSR640198-2"/>
    </source>
</evidence>
<evidence type="ECO:0000256" key="3">
    <source>
        <dbReference type="PIRSR" id="PIRSR640198-3"/>
    </source>
</evidence>
<dbReference type="Pfam" id="PF02661">
    <property type="entry name" value="Fic"/>
    <property type="match status" value="1"/>
</dbReference>
<dbReference type="PANTHER" id="PTHR13504:SF38">
    <property type="entry name" value="FIDO DOMAIN-CONTAINING PROTEIN"/>
    <property type="match status" value="1"/>
</dbReference>
<evidence type="ECO:0000313" key="6">
    <source>
        <dbReference type="Proteomes" id="UP000033475"/>
    </source>
</evidence>
<feature type="active site" evidence="1">
    <location>
        <position position="206"/>
    </location>
</feature>
<name>A0A0F3MQD8_RICFI</name>
<protein>
    <submittedName>
        <fullName evidence="5">Fic/DOC family protein</fullName>
    </submittedName>
</protein>
<organism evidence="5 6">
    <name type="scientific">Rickettsia felis str. Pedreira</name>
    <dbReference type="NCBI Taxonomy" id="1359196"/>
    <lineage>
        <taxon>Bacteria</taxon>
        <taxon>Pseudomonadati</taxon>
        <taxon>Pseudomonadota</taxon>
        <taxon>Alphaproteobacteria</taxon>
        <taxon>Rickettsiales</taxon>
        <taxon>Rickettsiaceae</taxon>
        <taxon>Rickettsieae</taxon>
        <taxon>Rickettsia</taxon>
        <taxon>spotted fever group</taxon>
    </lineage>
</organism>
<dbReference type="AlphaFoldDB" id="A0A0F3MQD8"/>
<feature type="binding site" evidence="2">
    <location>
        <begin position="248"/>
        <end position="249"/>
    </location>
    <ligand>
        <name>ATP</name>
        <dbReference type="ChEBI" id="CHEBI:30616"/>
    </ligand>
</feature>
<reference evidence="5 6" key="1">
    <citation type="submission" date="2015-01" db="EMBL/GenBank/DDBJ databases">
        <title>Genome Sequencing of Rickettsiales.</title>
        <authorList>
            <person name="Daugherty S.C."/>
            <person name="Su Q."/>
            <person name="Abolude K."/>
            <person name="Beier-Sexton M."/>
            <person name="Carlyon J.A."/>
            <person name="Carter R."/>
            <person name="Day N.P."/>
            <person name="Dumler S.J."/>
            <person name="Dyachenko V."/>
            <person name="Godinez A."/>
            <person name="Kurtti T.J."/>
            <person name="Lichay M."/>
            <person name="Mullins K.E."/>
            <person name="Ott S."/>
            <person name="Pappas-Brown V."/>
            <person name="Paris D.H."/>
            <person name="Patel P."/>
            <person name="Richards A.L."/>
            <person name="Sadzewicz L."/>
            <person name="Sears K."/>
            <person name="Seidman D."/>
            <person name="Sengamalay N."/>
            <person name="Stenos J."/>
            <person name="Tallon L.J."/>
            <person name="Vincent G."/>
            <person name="Fraser C.M."/>
            <person name="Munderloh U."/>
            <person name="Dunning-Hotopp J.C."/>
        </authorList>
    </citation>
    <scope>NUCLEOTIDE SEQUENCE [LARGE SCALE GENOMIC DNA]</scope>
    <source>
        <strain evidence="5 6">Pedreira</strain>
    </source>
</reference>
<feature type="domain" description="Fido" evidence="4">
    <location>
        <begin position="114"/>
        <end position="272"/>
    </location>
</feature>
<dbReference type="GO" id="GO:0005524">
    <property type="term" value="F:ATP binding"/>
    <property type="evidence" value="ECO:0007669"/>
    <property type="project" value="UniProtKB-KW"/>
</dbReference>
<accession>A0A0F3MQD8</accession>
<comment type="caution">
    <text evidence="5">The sequence shown here is derived from an EMBL/GenBank/DDBJ whole genome shotgun (WGS) entry which is preliminary data.</text>
</comment>
<sequence length="273" mass="32046">MNLQDFRIHKRLNLNPSVIEEIYTKISEIEGIKNSWYITGQILPQTLDRLTRSVIITSTGSSNRIEGNKLTDEQVENLYKNLSVKKFKTRDEQEIVGYLKCLEFIFNNYEEISITESFILKLHSDMLVHSEKDARHKGNYKFGSNRVEAKDHNGNVVGTIFDPTPPYLVKKEMQELIDWYNWTVDSKTKHPLIIIANFIFEYLAIHPFQDRNGRTSRLLTNLLLLKHGYLFVQIISHEHIIEANKIDYYMALNKTQATWKTKSEDITAWLIFF</sequence>
<dbReference type="SUPFAM" id="SSF140931">
    <property type="entry name" value="Fic-like"/>
    <property type="match status" value="1"/>
</dbReference>
<evidence type="ECO:0000256" key="1">
    <source>
        <dbReference type="PIRSR" id="PIRSR640198-1"/>
    </source>
</evidence>
<dbReference type="Gene3D" id="1.10.3290.10">
    <property type="entry name" value="Fido-like domain"/>
    <property type="match status" value="1"/>
</dbReference>
<feature type="site" description="Important for autoinhibition of adenylyltransferase activity" evidence="3">
    <location>
        <position position="66"/>
    </location>
</feature>
<evidence type="ECO:0000313" key="5">
    <source>
        <dbReference type="EMBL" id="KJV57998.1"/>
    </source>
</evidence>
<dbReference type="EMBL" id="LANQ01000001">
    <property type="protein sequence ID" value="KJV57998.1"/>
    <property type="molecule type" value="Genomic_DNA"/>
</dbReference>
<dbReference type="InterPro" id="IPR003812">
    <property type="entry name" value="Fido"/>
</dbReference>
<proteinExistence type="predicted"/>
<dbReference type="Proteomes" id="UP000033475">
    <property type="component" value="Unassembled WGS sequence"/>
</dbReference>